<dbReference type="PANTHER" id="PTHR42855:SF2">
    <property type="entry name" value="DRUG RESISTANCE ABC TRANSPORTER,ATP-BINDING PROTEIN"/>
    <property type="match status" value="1"/>
</dbReference>
<evidence type="ECO:0000259" key="4">
    <source>
        <dbReference type="PROSITE" id="PS50893"/>
    </source>
</evidence>
<dbReference type="RefSeq" id="WP_053030214.1">
    <property type="nucleotide sequence ID" value="NZ_CUEE01000005.1"/>
</dbReference>
<evidence type="ECO:0000313" key="6">
    <source>
        <dbReference type="Proteomes" id="UP000610527"/>
    </source>
</evidence>
<evidence type="ECO:0000313" key="5">
    <source>
        <dbReference type="EMBL" id="NUI81877.1"/>
    </source>
</evidence>
<dbReference type="SUPFAM" id="SSF52540">
    <property type="entry name" value="P-loop containing nucleoside triphosphate hydrolases"/>
    <property type="match status" value="2"/>
</dbReference>
<proteinExistence type="predicted"/>
<organism evidence="5 6">
    <name type="scientific">Staphylococcus borealis</name>
    <dbReference type="NCBI Taxonomy" id="2742203"/>
    <lineage>
        <taxon>Bacteria</taxon>
        <taxon>Bacillati</taxon>
        <taxon>Bacillota</taxon>
        <taxon>Bacilli</taxon>
        <taxon>Bacillales</taxon>
        <taxon>Staphylococcaceae</taxon>
        <taxon>Staphylococcus</taxon>
    </lineage>
</organism>
<dbReference type="InterPro" id="IPR051309">
    <property type="entry name" value="ABCF_ATPase"/>
</dbReference>
<evidence type="ECO:0000256" key="3">
    <source>
        <dbReference type="SAM" id="Coils"/>
    </source>
</evidence>
<keyword evidence="2" id="KW-0067">ATP-binding</keyword>
<dbReference type="SMART" id="SM00382">
    <property type="entry name" value="AAA"/>
    <property type="match status" value="2"/>
</dbReference>
<dbReference type="InterPro" id="IPR003439">
    <property type="entry name" value="ABC_transporter-like_ATP-bd"/>
</dbReference>
<dbReference type="EMBL" id="JABVEG010000001">
    <property type="protein sequence ID" value="NUI81877.1"/>
    <property type="molecule type" value="Genomic_DNA"/>
</dbReference>
<keyword evidence="6" id="KW-1185">Reference proteome</keyword>
<feature type="coiled-coil region" evidence="3">
    <location>
        <begin position="459"/>
        <end position="486"/>
    </location>
</feature>
<feature type="domain" description="ABC transporter" evidence="4">
    <location>
        <begin position="273"/>
        <end position="482"/>
    </location>
</feature>
<name>A0ABX2LPQ6_9STAP</name>
<sequence>MKILLDAHNIKQYVRDRMLLNIAQLHVYQNDRIGLVGENGSGKTTLLHILNQDLTPEEGFVTQFAKTELIPQLKKTDTTNSGGEVTQMYIYRSLDKKSELLLADEPTTNLDTNSIENLEQQLNAWQGAFIVVSHDREFLDHVCTSIWEIRNGEIIQYSGNYSKYLQQKEVEHRQEQLAYEKYKNEKKQLEEAIKLKEMKAQQATKKPQHLSSSEARIKGVKTYYSNKQKKLRKTVKSLETRLDKLNMVEKTKELPHIKMDILNSNTFKHRTIFRIENLSGAIKDRLLWNSTSFNIYGGDKLAITGSNGVGKTTLLKKIVENQSGVTISPSVKMGYFSQNLDILELDKTILENVQSSSSQNETLIRTVLARMHFFKDDVHKSANVLSGGERVKLALTKVFLSDVNVLVLDEPTNFLDTNAIEAFESLLEAYEGSVIFVSHDRKFIDKIATRIITIHNKEISLFEGTYDELKEKRKTAEDTIENDKLLIDMKITEVISRLSVDPSEELEKEYQNLIRKKRELDD</sequence>
<protein>
    <submittedName>
        <fullName evidence="5">Vga family ABC-F type ribosomal protection protein</fullName>
    </submittedName>
</protein>
<dbReference type="Pfam" id="PF00005">
    <property type="entry name" value="ABC_tran"/>
    <property type="match status" value="2"/>
</dbReference>
<reference evidence="5 6" key="1">
    <citation type="submission" date="2020-06" db="EMBL/GenBank/DDBJ databases">
        <title>Staphylococcus borealis sp. nov. -A novel member of the Staphylococcaceae family isolated from skin and blood in humans.</title>
        <authorList>
            <person name="Pain M."/>
            <person name="Wolden R."/>
            <person name="Jaen-Luchoro D."/>
            <person name="Salva-Serra F."/>
            <person name="Iglesias B.P."/>
            <person name="Karlsson R."/>
            <person name="Klingenberg C."/>
            <person name="Cavanagh J.P."/>
        </authorList>
    </citation>
    <scope>NUCLEOTIDE SEQUENCE [LARGE SCALE GENOMIC DNA]</scope>
    <source>
        <strain evidence="5 6">58-22</strain>
    </source>
</reference>
<dbReference type="Proteomes" id="UP000610527">
    <property type="component" value="Unassembled WGS sequence"/>
</dbReference>
<dbReference type="CDD" id="cd03221">
    <property type="entry name" value="ABCF_EF-3"/>
    <property type="match status" value="2"/>
</dbReference>
<dbReference type="PANTHER" id="PTHR42855">
    <property type="entry name" value="ABC TRANSPORTER ATP-BINDING SUBUNIT"/>
    <property type="match status" value="1"/>
</dbReference>
<evidence type="ECO:0000256" key="1">
    <source>
        <dbReference type="ARBA" id="ARBA00022741"/>
    </source>
</evidence>
<dbReference type="NCBIfam" id="NF000355">
    <property type="entry name" value="ribo_prot_ABC_F"/>
    <property type="match status" value="1"/>
</dbReference>
<dbReference type="PROSITE" id="PS50893">
    <property type="entry name" value="ABC_TRANSPORTER_2"/>
    <property type="match status" value="2"/>
</dbReference>
<dbReference type="NCBIfam" id="NF000170">
    <property type="entry name" value="ABCF_Vga_all"/>
    <property type="match status" value="1"/>
</dbReference>
<evidence type="ECO:0000256" key="2">
    <source>
        <dbReference type="ARBA" id="ARBA00022840"/>
    </source>
</evidence>
<dbReference type="Gene3D" id="3.40.50.300">
    <property type="entry name" value="P-loop containing nucleotide triphosphate hydrolases"/>
    <property type="match status" value="3"/>
</dbReference>
<keyword evidence="3" id="KW-0175">Coiled coil</keyword>
<feature type="domain" description="ABC transporter" evidence="4">
    <location>
        <begin position="5"/>
        <end position="176"/>
    </location>
</feature>
<keyword evidence="1" id="KW-0547">Nucleotide-binding</keyword>
<accession>A0ABX2LPQ6</accession>
<dbReference type="GeneID" id="74186577"/>
<gene>
    <name evidence="5" type="primary">vga</name>
    <name evidence="5" type="ORF">HUN84_03770</name>
</gene>
<comment type="caution">
    <text evidence="5">The sequence shown here is derived from an EMBL/GenBank/DDBJ whole genome shotgun (WGS) entry which is preliminary data.</text>
</comment>
<dbReference type="InterPro" id="IPR032781">
    <property type="entry name" value="ABC_tran_Xtn"/>
</dbReference>
<dbReference type="Pfam" id="PF12848">
    <property type="entry name" value="ABC_tran_Xtn"/>
    <property type="match status" value="1"/>
</dbReference>
<dbReference type="InterPro" id="IPR027417">
    <property type="entry name" value="P-loop_NTPase"/>
</dbReference>
<feature type="coiled-coil region" evidence="3">
    <location>
        <begin position="165"/>
        <end position="248"/>
    </location>
</feature>
<dbReference type="InterPro" id="IPR003593">
    <property type="entry name" value="AAA+_ATPase"/>
</dbReference>